<keyword evidence="3 5" id="KW-0698">rRNA processing</keyword>
<accession>A0A1Q3F1Z5</accession>
<organism evidence="7">
    <name type="scientific">Culex tarsalis</name>
    <name type="common">Encephalitis mosquito</name>
    <dbReference type="NCBI Taxonomy" id="7177"/>
    <lineage>
        <taxon>Eukaryota</taxon>
        <taxon>Metazoa</taxon>
        <taxon>Ecdysozoa</taxon>
        <taxon>Arthropoda</taxon>
        <taxon>Hexapoda</taxon>
        <taxon>Insecta</taxon>
        <taxon>Pterygota</taxon>
        <taxon>Neoptera</taxon>
        <taxon>Endopterygota</taxon>
        <taxon>Diptera</taxon>
        <taxon>Nematocera</taxon>
        <taxon>Culicoidea</taxon>
        <taxon>Culicidae</taxon>
        <taxon>Culicinae</taxon>
        <taxon>Culicini</taxon>
        <taxon>Culex</taxon>
        <taxon>Culex</taxon>
    </lineage>
</organism>
<sequence>MSSWKKASKSNQRVHRERAQPAARASLGLLEKKKDYKRRAEDQHQKDDTLKLLRKRALTRNPDEFYHHMINSKVEGGKHIEKEREEDEHTPAQVRLMETQDLKYIGMKRTMETNKIRRLQGKLHMTEVANKTRNRHVFFVDGDEKEAAAFDVAERLQTHPELLGRKTNRPRLDQLERIVVAGGADDTTITAMNEEREKSYRELQRRIEREKELTIIQQKMELKRALKEKRASKPKRVSKGTKDRAPVYKFKYERKR</sequence>
<dbReference type="PANTHER" id="PTHR12838">
    <property type="entry name" value="U3 SMALL NUCLEOLAR RNA-ASSOCIATED PROTEIN 11"/>
    <property type="match status" value="1"/>
</dbReference>
<evidence type="ECO:0000256" key="3">
    <source>
        <dbReference type="ARBA" id="ARBA00022552"/>
    </source>
</evidence>
<protein>
    <recommendedName>
        <fullName evidence="5">U3 small nucleolar RNA-associated protein 11</fullName>
        <shortName evidence="5">U3 snoRNA-associated protein 11</shortName>
    </recommendedName>
</protein>
<dbReference type="GO" id="GO:0006364">
    <property type="term" value="P:rRNA processing"/>
    <property type="evidence" value="ECO:0007669"/>
    <property type="project" value="UniProtKB-UniRule"/>
</dbReference>
<evidence type="ECO:0000256" key="4">
    <source>
        <dbReference type="ARBA" id="ARBA00023242"/>
    </source>
</evidence>
<feature type="compositionally biased region" description="Basic residues" evidence="6">
    <location>
        <begin position="1"/>
        <end position="16"/>
    </location>
</feature>
<feature type="region of interest" description="Disordered" evidence="6">
    <location>
        <begin position="1"/>
        <end position="48"/>
    </location>
</feature>
<comment type="subcellular location">
    <subcellularLocation>
        <location evidence="1 5">Nucleus</location>
        <location evidence="1 5">Nucleolus</location>
    </subcellularLocation>
</comment>
<comment type="function">
    <text evidence="5">Involved in nucleolar processing of pre-18S ribosomal RNA.</text>
</comment>
<dbReference type="AlphaFoldDB" id="A0A1Q3F1Z5"/>
<evidence type="ECO:0000256" key="5">
    <source>
        <dbReference type="PIRNR" id="PIRNR015952"/>
    </source>
</evidence>
<proteinExistence type="inferred from homology"/>
<comment type="similarity">
    <text evidence="2 5">Belongs to the UTP11 family.</text>
</comment>
<evidence type="ECO:0000256" key="1">
    <source>
        <dbReference type="ARBA" id="ARBA00004604"/>
    </source>
</evidence>
<dbReference type="GO" id="GO:0032040">
    <property type="term" value="C:small-subunit processome"/>
    <property type="evidence" value="ECO:0007669"/>
    <property type="project" value="UniProtKB-UniRule"/>
</dbReference>
<dbReference type="InterPro" id="IPR007144">
    <property type="entry name" value="SSU_processome_Utp11"/>
</dbReference>
<dbReference type="PIRSF" id="PIRSF015952">
    <property type="entry name" value="U3snoRNP11"/>
    <property type="match status" value="1"/>
</dbReference>
<evidence type="ECO:0000256" key="6">
    <source>
        <dbReference type="SAM" id="MobiDB-lite"/>
    </source>
</evidence>
<keyword evidence="4 5" id="KW-0539">Nucleus</keyword>
<feature type="compositionally biased region" description="Basic and acidic residues" evidence="6">
    <location>
        <begin position="30"/>
        <end position="48"/>
    </location>
</feature>
<name>A0A1Q3F1Z5_CULTA</name>
<feature type="region of interest" description="Disordered" evidence="6">
    <location>
        <begin position="225"/>
        <end position="256"/>
    </location>
</feature>
<dbReference type="Pfam" id="PF03998">
    <property type="entry name" value="Utp11"/>
    <property type="match status" value="1"/>
</dbReference>
<evidence type="ECO:0000313" key="7">
    <source>
        <dbReference type="EMBL" id="JAV21576.1"/>
    </source>
</evidence>
<dbReference type="PANTHER" id="PTHR12838:SF0">
    <property type="entry name" value="U3 SMALL NUCLEOLAR RNA-ASSOCIATED PROTEIN 11-RELATED"/>
    <property type="match status" value="1"/>
</dbReference>
<reference evidence="7" key="1">
    <citation type="submission" date="2017-01" db="EMBL/GenBank/DDBJ databases">
        <title>A deep insight into the sialotranscriptome of adult male and female Cluex tarsalis mosquitoes.</title>
        <authorList>
            <person name="Ribeiro J.M."/>
            <person name="Moreira F."/>
            <person name="Bernard K.A."/>
            <person name="Calvo E."/>
        </authorList>
    </citation>
    <scope>NUCLEOTIDE SEQUENCE</scope>
    <source>
        <strain evidence="7">Kern County</strain>
        <tissue evidence="7">Salivary glands</tissue>
    </source>
</reference>
<comment type="subunit">
    <text evidence="5">Component of the ribosomal small subunit (SSU) processome.</text>
</comment>
<evidence type="ECO:0000256" key="2">
    <source>
        <dbReference type="ARBA" id="ARBA00008105"/>
    </source>
</evidence>
<dbReference type="EMBL" id="GFDL01013469">
    <property type="protein sequence ID" value="JAV21576.1"/>
    <property type="molecule type" value="Transcribed_RNA"/>
</dbReference>